<dbReference type="EMBL" id="JACEEZ010013998">
    <property type="protein sequence ID" value="KAG0719761.1"/>
    <property type="molecule type" value="Genomic_DNA"/>
</dbReference>
<evidence type="ECO:0000256" key="5">
    <source>
        <dbReference type="ARBA" id="ARBA00023186"/>
    </source>
</evidence>
<evidence type="ECO:0000256" key="2">
    <source>
        <dbReference type="ARBA" id="ARBA00009049"/>
    </source>
</evidence>
<comment type="caution">
    <text evidence="6">The sequence shown here is derived from an EMBL/GenBank/DDBJ whole genome shotgun (WGS) entry which is preliminary data.</text>
</comment>
<keyword evidence="5" id="KW-0143">Chaperone</keyword>
<evidence type="ECO:0000313" key="6">
    <source>
        <dbReference type="EMBL" id="KAG0719761.1"/>
    </source>
</evidence>
<reference evidence="6" key="1">
    <citation type="submission" date="2020-07" db="EMBL/GenBank/DDBJ databases">
        <title>The High-quality genome of the commercially important snow crab, Chionoecetes opilio.</title>
        <authorList>
            <person name="Jeong J.-H."/>
            <person name="Ryu S."/>
        </authorList>
    </citation>
    <scope>NUCLEOTIDE SEQUENCE</scope>
    <source>
        <strain evidence="6">MADBK_172401_WGS</strain>
        <tissue evidence="6">Digestive gland</tissue>
    </source>
</reference>
<comment type="similarity">
    <text evidence="2">Belongs to the synembryn family.</text>
</comment>
<sequence>MESATLQLLEAGTDQDLVRILKQFYDKYEEQFTPVGLEPGYYDRLWDLIMDRLSDPKAASTHQTCLSAIRILSCIPGLMCRLKTFRDPDLPHIVKHFDMRLLFLLTAFCADIRPKLRSEYHGLTYLIEILDLSLKTALEDTDLQGTNRYSSYPDDQSELINEVLKVLYNLVLHIDKNNPDEEEDSHCLRLISILRSLLLATSRWTDSLHSNTVNMLLVMPPSMYEELLVNMPEAPGGHGYSTVPMVVTTQPCAGAAAQVEAACFTEVDDATAINQRSCEYDGKDMTAIIKILDFLEARLNAPVQSADKSLMPILTLMVEMVQANRTIRKFVRLRVLPPLRDVTKRPEEGASLRNKLCTLMTSPLRDVKHLSANFLFILCKESVDRLIKYTGYGNAAGLLASRGLMLGGRSPNIEYSSGSEDSDTEEYVRVRDMVNPVTGRYEPPRPSPLEGMTDEQKEHEAMKLVNVLDKLTRNNVIQPCRIGYDGKPHPVESVMELQEGMGVMNPQDCNDNSDSD</sequence>
<dbReference type="InterPro" id="IPR008376">
    <property type="entry name" value="Chaperone_Ric-8_A/B"/>
</dbReference>
<name>A0A8J5CT63_CHIOP</name>
<dbReference type="OrthoDB" id="5585685at2759"/>
<dbReference type="Pfam" id="PF10165">
    <property type="entry name" value="Ric8"/>
    <property type="match status" value="1"/>
</dbReference>
<dbReference type="GO" id="GO:0005938">
    <property type="term" value="C:cell cortex"/>
    <property type="evidence" value="ECO:0007669"/>
    <property type="project" value="UniProtKB-SubCell"/>
</dbReference>
<keyword evidence="7" id="KW-1185">Reference proteome</keyword>
<evidence type="ECO:0000256" key="4">
    <source>
        <dbReference type="ARBA" id="ARBA00022658"/>
    </source>
</evidence>
<dbReference type="GO" id="GO:0007186">
    <property type="term" value="P:G protein-coupled receptor signaling pathway"/>
    <property type="evidence" value="ECO:0007669"/>
    <property type="project" value="TreeGrafter"/>
</dbReference>
<comment type="subcellular location">
    <subcellularLocation>
        <location evidence="1">Cytoplasm</location>
        <location evidence="1">Cell cortex</location>
    </subcellularLocation>
</comment>
<dbReference type="InterPro" id="IPR019318">
    <property type="entry name" value="Gua_nucleotide_exch_fac_Ric8"/>
</dbReference>
<protein>
    <submittedName>
        <fullName evidence="6">Synembryn-A</fullName>
    </submittedName>
</protein>
<organism evidence="6 7">
    <name type="scientific">Chionoecetes opilio</name>
    <name type="common">Atlantic snow crab</name>
    <name type="synonym">Cancer opilio</name>
    <dbReference type="NCBI Taxonomy" id="41210"/>
    <lineage>
        <taxon>Eukaryota</taxon>
        <taxon>Metazoa</taxon>
        <taxon>Ecdysozoa</taxon>
        <taxon>Arthropoda</taxon>
        <taxon>Crustacea</taxon>
        <taxon>Multicrustacea</taxon>
        <taxon>Malacostraca</taxon>
        <taxon>Eumalacostraca</taxon>
        <taxon>Eucarida</taxon>
        <taxon>Decapoda</taxon>
        <taxon>Pleocyemata</taxon>
        <taxon>Brachyura</taxon>
        <taxon>Eubrachyura</taxon>
        <taxon>Majoidea</taxon>
        <taxon>Majidae</taxon>
        <taxon>Chionoecetes</taxon>
    </lineage>
</organism>
<keyword evidence="4" id="KW-0344">Guanine-nucleotide releasing factor</keyword>
<accession>A0A8J5CT63</accession>
<dbReference type="GO" id="GO:0001965">
    <property type="term" value="F:G-protein alpha-subunit binding"/>
    <property type="evidence" value="ECO:0007669"/>
    <property type="project" value="TreeGrafter"/>
</dbReference>
<dbReference type="PRINTS" id="PR01802">
    <property type="entry name" value="SYNEMBRYN"/>
</dbReference>
<dbReference type="AlphaFoldDB" id="A0A8J5CT63"/>
<dbReference type="Proteomes" id="UP000770661">
    <property type="component" value="Unassembled WGS sequence"/>
</dbReference>
<evidence type="ECO:0000313" key="7">
    <source>
        <dbReference type="Proteomes" id="UP000770661"/>
    </source>
</evidence>
<dbReference type="PANTHER" id="PTHR12425:SF5">
    <property type="entry name" value="SYNEMBRYN"/>
    <property type="match status" value="1"/>
</dbReference>
<evidence type="ECO:0000256" key="1">
    <source>
        <dbReference type="ARBA" id="ARBA00004544"/>
    </source>
</evidence>
<gene>
    <name evidence="6" type="primary">ric8a</name>
    <name evidence="6" type="ORF">GWK47_049861</name>
</gene>
<keyword evidence="3" id="KW-0963">Cytoplasm</keyword>
<evidence type="ECO:0000256" key="3">
    <source>
        <dbReference type="ARBA" id="ARBA00022490"/>
    </source>
</evidence>
<proteinExistence type="inferred from homology"/>
<dbReference type="GO" id="GO:0005085">
    <property type="term" value="F:guanyl-nucleotide exchange factor activity"/>
    <property type="evidence" value="ECO:0007669"/>
    <property type="project" value="UniProtKB-KW"/>
</dbReference>
<dbReference type="PANTHER" id="PTHR12425">
    <property type="entry name" value="SYNEMBRYN"/>
    <property type="match status" value="1"/>
</dbReference>